<dbReference type="SUPFAM" id="SSF55961">
    <property type="entry name" value="Bet v1-like"/>
    <property type="match status" value="1"/>
</dbReference>
<evidence type="ECO:0000313" key="1">
    <source>
        <dbReference type="EMBL" id="MFD1947015.1"/>
    </source>
</evidence>
<accession>A0ABW4TKM1</accession>
<dbReference type="Proteomes" id="UP001597351">
    <property type="component" value="Unassembled WGS sequence"/>
</dbReference>
<dbReference type="InterPro" id="IPR023393">
    <property type="entry name" value="START-like_dom_sf"/>
</dbReference>
<gene>
    <name evidence="1" type="ORF">ACFSDE_09430</name>
</gene>
<dbReference type="EMBL" id="JBHUGD010000003">
    <property type="protein sequence ID" value="MFD1947015.1"/>
    <property type="molecule type" value="Genomic_DNA"/>
</dbReference>
<protein>
    <submittedName>
        <fullName evidence="1">SRPBCC family protein</fullName>
    </submittedName>
</protein>
<comment type="caution">
    <text evidence="1">The sequence shown here is derived from an EMBL/GenBank/DDBJ whole genome shotgun (WGS) entry which is preliminary data.</text>
</comment>
<organism evidence="1 2">
    <name type="scientific">Nocardioides aestuarii</name>
    <dbReference type="NCBI Taxonomy" id="252231"/>
    <lineage>
        <taxon>Bacteria</taxon>
        <taxon>Bacillati</taxon>
        <taxon>Actinomycetota</taxon>
        <taxon>Actinomycetes</taxon>
        <taxon>Propionibacteriales</taxon>
        <taxon>Nocardioidaceae</taxon>
        <taxon>Nocardioides</taxon>
    </lineage>
</organism>
<name>A0ABW4TKM1_9ACTN</name>
<dbReference type="InterPro" id="IPR019587">
    <property type="entry name" value="Polyketide_cyclase/dehydratase"/>
</dbReference>
<dbReference type="RefSeq" id="WP_343917718.1">
    <property type="nucleotide sequence ID" value="NZ_BAAAJT010000002.1"/>
</dbReference>
<dbReference type="Gene3D" id="3.30.530.20">
    <property type="match status" value="1"/>
</dbReference>
<keyword evidence="2" id="KW-1185">Reference proteome</keyword>
<reference evidence="2" key="1">
    <citation type="journal article" date="2019" name="Int. J. Syst. Evol. Microbiol.">
        <title>The Global Catalogue of Microorganisms (GCM) 10K type strain sequencing project: providing services to taxonomists for standard genome sequencing and annotation.</title>
        <authorList>
            <consortium name="The Broad Institute Genomics Platform"/>
            <consortium name="The Broad Institute Genome Sequencing Center for Infectious Disease"/>
            <person name="Wu L."/>
            <person name="Ma J."/>
        </authorList>
    </citation>
    <scope>NUCLEOTIDE SEQUENCE [LARGE SCALE GENOMIC DNA]</scope>
    <source>
        <strain evidence="2">CGMCC 1.12477</strain>
    </source>
</reference>
<proteinExistence type="predicted"/>
<evidence type="ECO:0000313" key="2">
    <source>
        <dbReference type="Proteomes" id="UP001597351"/>
    </source>
</evidence>
<dbReference type="CDD" id="cd07812">
    <property type="entry name" value="SRPBCC"/>
    <property type="match status" value="1"/>
</dbReference>
<dbReference type="Pfam" id="PF10604">
    <property type="entry name" value="Polyketide_cyc2"/>
    <property type="match status" value="1"/>
</dbReference>
<sequence>MTAHTVETLHDTIDVAAPPERVWSLVTDLPRMAAWSPQVVRTFLRGTPVQLGTRALNLNRRGPLFWPTRSTVVTFEPHREFAFRVKDNGTIWAFVLEPTADGGTRVVQERRAPDGIKPISTTLQDRVLGGVDTFTAELRDGMRQTLERIKAEAEK</sequence>